<evidence type="ECO:0000259" key="1">
    <source>
        <dbReference type="Pfam" id="PF00534"/>
    </source>
</evidence>
<dbReference type="Gene3D" id="3.40.50.2000">
    <property type="entry name" value="Glycogen Phosphorylase B"/>
    <property type="match status" value="2"/>
</dbReference>
<sequence length="359" mass="41181">MKKVLFIVEAMGGGVFTYIVDMANELSKKYDVYVAYGLRKQTPSNYRQYFNESVHLIYVKNFTRSINLRRDIKAFNEIKEIQKTINPDVIHLHSSKAGILGRVAFRNLGTPVFYTPHGYSFLMKNTSKVKRAIYYLLEKICANLTGKTIACSYGEYLIAKKLNKKATYVSNGINIKEIDSLLKNKKIEMNRKMVFGTLGRISNQKNPSLFNKIAKSFPNYTFKWIGDGEQRNLLTSSNIQVTGWLNRKDALNELASTDVFLLPSLWEGLPMSLLEAMYLKKVCIVSNIEGNNDVIKNGENGFVCSSINDYISIIKELRNDYCIDKNEIVENAYCNILNKYNTNVMFKKYSRIYELGDSF</sequence>
<evidence type="ECO:0000259" key="2">
    <source>
        <dbReference type="Pfam" id="PF13439"/>
    </source>
</evidence>
<comment type="caution">
    <text evidence="3">The sequence shown here is derived from an EMBL/GenBank/DDBJ whole genome shotgun (WGS) entry which is preliminary data.</text>
</comment>
<evidence type="ECO:0000313" key="4">
    <source>
        <dbReference type="Proteomes" id="UP000195868"/>
    </source>
</evidence>
<dbReference type="EMBL" id="NFHN01000026">
    <property type="protein sequence ID" value="OUN46862.1"/>
    <property type="molecule type" value="Genomic_DNA"/>
</dbReference>
<dbReference type="Proteomes" id="UP000195868">
    <property type="component" value="Unassembled WGS sequence"/>
</dbReference>
<feature type="domain" description="Glycosyltransferase subfamily 4-like N-terminal" evidence="2">
    <location>
        <begin position="13"/>
        <end position="176"/>
    </location>
</feature>
<dbReference type="InterPro" id="IPR050194">
    <property type="entry name" value="Glycosyltransferase_grp1"/>
</dbReference>
<keyword evidence="3" id="KW-0808">Transferase</keyword>
<gene>
    <name evidence="3" type="ORF">B5G22_07120</name>
</gene>
<accession>A0A1Y3UDH9</accession>
<dbReference type="Pfam" id="PF00534">
    <property type="entry name" value="Glycos_transf_1"/>
    <property type="match status" value="1"/>
</dbReference>
<reference evidence="4" key="1">
    <citation type="submission" date="2017-04" db="EMBL/GenBank/DDBJ databases">
        <title>Function of individual gut microbiota members based on whole genome sequencing of pure cultures obtained from chicken caecum.</title>
        <authorList>
            <person name="Medvecky M."/>
            <person name="Cejkova D."/>
            <person name="Polansky O."/>
            <person name="Karasova D."/>
            <person name="Kubasova T."/>
            <person name="Cizek A."/>
            <person name="Rychlik I."/>
        </authorList>
    </citation>
    <scope>NUCLEOTIDE SEQUENCE [LARGE SCALE GENOMIC DNA]</scope>
    <source>
        <strain evidence="4">An71</strain>
    </source>
</reference>
<dbReference type="InterPro" id="IPR028098">
    <property type="entry name" value="Glyco_trans_4-like_N"/>
</dbReference>
<dbReference type="AlphaFoldDB" id="A0A1Y3UDH9"/>
<dbReference type="PANTHER" id="PTHR45947:SF3">
    <property type="entry name" value="SULFOQUINOVOSYL TRANSFERASE SQD2"/>
    <property type="match status" value="1"/>
</dbReference>
<dbReference type="Pfam" id="PF13439">
    <property type="entry name" value="Glyco_transf_4"/>
    <property type="match status" value="1"/>
</dbReference>
<protein>
    <submittedName>
        <fullName evidence="3">Glycosyl transferase</fullName>
    </submittedName>
</protein>
<name>A0A1Y3UDH9_LIMRT</name>
<evidence type="ECO:0000313" key="3">
    <source>
        <dbReference type="EMBL" id="OUN46862.1"/>
    </source>
</evidence>
<feature type="domain" description="Glycosyl transferase family 1" evidence="1">
    <location>
        <begin position="188"/>
        <end position="326"/>
    </location>
</feature>
<organism evidence="3 4">
    <name type="scientific">Limosilactobacillus reuteri</name>
    <name type="common">Lactobacillus reuteri</name>
    <dbReference type="NCBI Taxonomy" id="1598"/>
    <lineage>
        <taxon>Bacteria</taxon>
        <taxon>Bacillati</taxon>
        <taxon>Bacillota</taxon>
        <taxon>Bacilli</taxon>
        <taxon>Lactobacillales</taxon>
        <taxon>Lactobacillaceae</taxon>
        <taxon>Limosilactobacillus</taxon>
    </lineage>
</organism>
<dbReference type="SUPFAM" id="SSF53756">
    <property type="entry name" value="UDP-Glycosyltransferase/glycogen phosphorylase"/>
    <property type="match status" value="1"/>
</dbReference>
<dbReference type="RefSeq" id="WP_087215353.1">
    <property type="nucleotide sequence ID" value="NZ_NFHN01000026.1"/>
</dbReference>
<dbReference type="GO" id="GO:0016757">
    <property type="term" value="F:glycosyltransferase activity"/>
    <property type="evidence" value="ECO:0007669"/>
    <property type="project" value="InterPro"/>
</dbReference>
<proteinExistence type="predicted"/>
<dbReference type="InterPro" id="IPR001296">
    <property type="entry name" value="Glyco_trans_1"/>
</dbReference>
<dbReference type="PANTHER" id="PTHR45947">
    <property type="entry name" value="SULFOQUINOVOSYL TRANSFERASE SQD2"/>
    <property type="match status" value="1"/>
</dbReference>